<evidence type="ECO:0000259" key="2">
    <source>
        <dbReference type="Pfam" id="PF17148"/>
    </source>
</evidence>
<feature type="domain" description="EcxA zinc-binding" evidence="1">
    <location>
        <begin position="428"/>
        <end position="748"/>
    </location>
</feature>
<proteinExistence type="predicted"/>
<dbReference type="SUPFAM" id="SSF55486">
    <property type="entry name" value="Metalloproteases ('zincins'), catalytic domain"/>
    <property type="match status" value="1"/>
</dbReference>
<dbReference type="EMBL" id="QJHK01000007">
    <property type="protein sequence ID" value="PXY40966.1"/>
    <property type="molecule type" value="Genomic_DNA"/>
</dbReference>
<dbReference type="PANTHER" id="PTHR38478:SF1">
    <property type="entry name" value="ZINC DEPENDENT METALLOPROTEASE DOMAIN LIPOPROTEIN"/>
    <property type="match status" value="1"/>
</dbReference>
<dbReference type="Pfam" id="PF16313">
    <property type="entry name" value="DUF4953"/>
    <property type="match status" value="1"/>
</dbReference>
<sequence>MREKAFLYNLKAILVFLFFLLGPISGYSQKKNKKKENTTEIAKDTTSSKKGKKYNDLVKKGTVKKGLFNIIQVKTDVYFEIQDSLFEREFLVVNKLSQVPFQVNDAGLNKGMNYENKVISFYKDTIARKVWVRSYLPKVSSPKEDAITASVKDNFSESIIEVFDIETKNNDSTSIVIKVNKIFDGKQKSFNDVLSNISFGGSVKSDLSYIESLKAFPKNVVIKSQLTTSISEGGPSLSVTLGVTSNIVLLDKVPMKPRFSDNRIGYFTEKHWYFADAQQAMAEKELITRWRLEPKKEEEERYLKGELVEPKKPIVYYIDPSTPKQWRKYIIEGVRDWQLAFEKAGFKNAIIAKEPTEADVDFDVDDVRYSVITYAASQKSNAMGPSVVDPRSGEIIEADIIWWHNVMTSLQSWMRIQTGPIDPKARGNTFSDEHMGEAIRFVSSHEVGHTFGLKHNMGASFAYDVESLRSKEFTSKMGGTAPSIMDYARYNYVAQPEDNVTAITPKIGDYDKYAIEWGYRWYGNDDNEQLKLNVLIASHENDPIYFYGEQQDGSNLIDPRSQSEDLGNDAVKASGYGLKNLKSVVNNILNWTYEKDKSYYETAKLYIGTIGQWQLYNRHVMNNIGGIYLNVTVHGDNKQSYVPVPALMQKRAADYLVKNVITIPQWLFFNPILDKTNPLKDSPIGPYEYTPYTLSRELQYSILYDLFSDDRLLRMTENELYQRNKTTEKVFTVNELFSKMHQKVFAPTILNKSLSILERMTQKNYVDVLIISTNKLFEKTDAKKTIDIQETLQMPHLCSLDDAHMMRNINQSSLKRVTEVTSDKKGELNKVLQLLKTKKSTGDQSTQNHYRDLIQRIEKALNNTTF</sequence>
<dbReference type="CDD" id="cd04276">
    <property type="entry name" value="ZnMc_MMP_like_2"/>
    <property type="match status" value="1"/>
</dbReference>
<dbReference type="InterPro" id="IPR024079">
    <property type="entry name" value="MetalloPept_cat_dom_sf"/>
</dbReference>
<evidence type="ECO:0000259" key="3">
    <source>
        <dbReference type="Pfam" id="PF17162"/>
    </source>
</evidence>
<dbReference type="GO" id="GO:0008237">
    <property type="term" value="F:metallopeptidase activity"/>
    <property type="evidence" value="ECO:0007669"/>
    <property type="project" value="UniProtKB-KW"/>
</dbReference>
<dbReference type="Gene3D" id="3.40.390.10">
    <property type="entry name" value="Collagenase (Catalytic Domain)"/>
    <property type="match status" value="1"/>
</dbReference>
<dbReference type="InterPro" id="IPR034032">
    <property type="entry name" value="Zn_MMP-like_bac"/>
</dbReference>
<evidence type="ECO:0000259" key="1">
    <source>
        <dbReference type="Pfam" id="PF16313"/>
    </source>
</evidence>
<comment type="caution">
    <text evidence="4">The sequence shown here is derived from an EMBL/GenBank/DDBJ whole genome shotgun (WGS) entry which is preliminary data.</text>
</comment>
<feature type="domain" description="DUF5118" evidence="3">
    <location>
        <begin position="52"/>
        <end position="99"/>
    </location>
</feature>
<name>A0A2V4BPN6_9FLAO</name>
<organism evidence="4 5">
    <name type="scientific">Flavobacterium cheongpyeongense</name>
    <dbReference type="NCBI Taxonomy" id="2212651"/>
    <lineage>
        <taxon>Bacteria</taxon>
        <taxon>Pseudomonadati</taxon>
        <taxon>Bacteroidota</taxon>
        <taxon>Flavobacteriia</taxon>
        <taxon>Flavobacteriales</taxon>
        <taxon>Flavobacteriaceae</taxon>
        <taxon>Flavobacterium</taxon>
    </lineage>
</organism>
<dbReference type="Pfam" id="PF17162">
    <property type="entry name" value="DUF5118"/>
    <property type="match status" value="1"/>
</dbReference>
<dbReference type="GO" id="GO:0006508">
    <property type="term" value="P:proteolysis"/>
    <property type="evidence" value="ECO:0007669"/>
    <property type="project" value="UniProtKB-KW"/>
</dbReference>
<dbReference type="InterPro" id="IPR032534">
    <property type="entry name" value="EcxA_zinc-bd"/>
</dbReference>
<keyword evidence="5" id="KW-1185">Reference proteome</keyword>
<evidence type="ECO:0000313" key="4">
    <source>
        <dbReference type="EMBL" id="PXY40966.1"/>
    </source>
</evidence>
<dbReference type="AlphaFoldDB" id="A0A2V4BPN6"/>
<evidence type="ECO:0000313" key="5">
    <source>
        <dbReference type="Proteomes" id="UP000247903"/>
    </source>
</evidence>
<dbReference type="OrthoDB" id="9776599at2"/>
<dbReference type="RefSeq" id="WP_110306574.1">
    <property type="nucleotide sequence ID" value="NZ_QJHK01000007.1"/>
</dbReference>
<dbReference type="InterPro" id="IPR033413">
    <property type="entry name" value="DUF5117"/>
</dbReference>
<gene>
    <name evidence="4" type="ORF">DMB65_10360</name>
</gene>
<dbReference type="Pfam" id="PF17148">
    <property type="entry name" value="DUF5117"/>
    <property type="match status" value="1"/>
</dbReference>
<dbReference type="InterPro" id="IPR033428">
    <property type="entry name" value="DUF5118"/>
</dbReference>
<accession>A0A2V4BPN6</accession>
<feature type="domain" description="DUF5117" evidence="2">
    <location>
        <begin position="111"/>
        <end position="295"/>
    </location>
</feature>
<dbReference type="Proteomes" id="UP000247903">
    <property type="component" value="Unassembled WGS sequence"/>
</dbReference>
<protein>
    <submittedName>
        <fullName evidence="4">Metalloprotease</fullName>
    </submittedName>
</protein>
<keyword evidence="4" id="KW-0482">Metalloprotease</keyword>
<reference evidence="4 5" key="1">
    <citation type="submission" date="2018-05" db="EMBL/GenBank/DDBJ databases">
        <title>Flavobacterium sp. strain IMCC34759, incomplete genome.</title>
        <authorList>
            <person name="Joung Y."/>
            <person name="Cho J."/>
        </authorList>
    </citation>
    <scope>NUCLEOTIDE SEQUENCE [LARGE SCALE GENOMIC DNA]</scope>
    <source>
        <strain evidence="4 5">IMCC34759</strain>
    </source>
</reference>
<keyword evidence="4" id="KW-0378">Hydrolase</keyword>
<dbReference type="PANTHER" id="PTHR38478">
    <property type="entry name" value="PEPTIDASE M1A AND M12B"/>
    <property type="match status" value="1"/>
</dbReference>
<keyword evidence="4" id="KW-0645">Protease</keyword>